<dbReference type="Proteomes" id="UP000094172">
    <property type="component" value="Unassembled WGS sequence"/>
</dbReference>
<evidence type="ECO:0000313" key="1">
    <source>
        <dbReference type="EMBL" id="ODR93549.1"/>
    </source>
</evidence>
<reference evidence="1 2" key="1">
    <citation type="journal article" date="2016" name="Environ. Microbiol.">
        <title>New Methyloceanibacter diversity from North Sea sediments includes methanotroph containing solely the soluble methane monooxygenase.</title>
        <authorList>
            <person name="Vekeman B."/>
            <person name="Kerckhof F.M."/>
            <person name="Cremers G."/>
            <person name="de Vos P."/>
            <person name="Vandamme P."/>
            <person name="Boon N."/>
            <person name="Op den Camp H.J."/>
            <person name="Heylen K."/>
        </authorList>
    </citation>
    <scope>NUCLEOTIDE SEQUENCE [LARGE SCALE GENOMIC DNA]</scope>
    <source>
        <strain evidence="1 2">R-67176</strain>
    </source>
</reference>
<keyword evidence="2" id="KW-1185">Reference proteome</keyword>
<proteinExistence type="predicted"/>
<dbReference type="EMBL" id="LPWE01000014">
    <property type="protein sequence ID" value="ODR93549.1"/>
    <property type="molecule type" value="Genomic_DNA"/>
</dbReference>
<protein>
    <recommendedName>
        <fullName evidence="3">GcrA cell cycle regulator</fullName>
    </recommendedName>
</protein>
<dbReference type="RefSeq" id="WP_069445614.1">
    <property type="nucleotide sequence ID" value="NZ_LPWE01000014.1"/>
</dbReference>
<gene>
    <name evidence="1" type="ORF">AUC70_11850</name>
</gene>
<dbReference type="InterPro" id="IPR011681">
    <property type="entry name" value="GcrA"/>
</dbReference>
<comment type="caution">
    <text evidence="1">The sequence shown here is derived from an EMBL/GenBank/DDBJ whole genome shotgun (WGS) entry which is preliminary data.</text>
</comment>
<accession>A0A1E3VJ51</accession>
<dbReference type="Pfam" id="PF07750">
    <property type="entry name" value="GcrA"/>
    <property type="match status" value="1"/>
</dbReference>
<evidence type="ECO:0000313" key="2">
    <source>
        <dbReference type="Proteomes" id="UP000094172"/>
    </source>
</evidence>
<sequence>MSLPKTWSETRVERLKALDEKGWSMAQIARDLSHVDPECGPVTRNAVVGKLNRLRGKKYITTRPVELYLSPWTEARKELLLEQERAGSLTHVQKAEALNEIDRGYGRITAHAVSLKLQNMRPQWIARGDLPGAHRPRLGRPGGTRRARRALAIAAPEPTPETAKPFLKLDDGQCRWVLNDPKAPEGAMACGARTVAATYDGAHALPSRARSFCPHHFNRSTKLEN</sequence>
<organism evidence="1 2">
    <name type="scientific">Methyloceanibacter stevinii</name>
    <dbReference type="NCBI Taxonomy" id="1774970"/>
    <lineage>
        <taxon>Bacteria</taxon>
        <taxon>Pseudomonadati</taxon>
        <taxon>Pseudomonadota</taxon>
        <taxon>Alphaproteobacteria</taxon>
        <taxon>Hyphomicrobiales</taxon>
        <taxon>Hyphomicrobiaceae</taxon>
        <taxon>Methyloceanibacter</taxon>
    </lineage>
</organism>
<name>A0A1E3VJ51_9HYPH</name>
<dbReference type="STRING" id="1774970.AUC70_11850"/>
<evidence type="ECO:0008006" key="3">
    <source>
        <dbReference type="Google" id="ProtNLM"/>
    </source>
</evidence>
<dbReference type="AlphaFoldDB" id="A0A1E3VJ51"/>